<dbReference type="PANTHER" id="PTHR48025:SF11">
    <property type="entry name" value="RNA-BINDING PROTEIN CP33, CHLOROPLASTIC"/>
    <property type="match status" value="1"/>
</dbReference>
<dbReference type="Pfam" id="PF00076">
    <property type="entry name" value="RRM_1"/>
    <property type="match status" value="2"/>
</dbReference>
<organism evidence="5 6">
    <name type="scientific">Zizania palustris</name>
    <name type="common">Northern wild rice</name>
    <dbReference type="NCBI Taxonomy" id="103762"/>
    <lineage>
        <taxon>Eukaryota</taxon>
        <taxon>Viridiplantae</taxon>
        <taxon>Streptophyta</taxon>
        <taxon>Embryophyta</taxon>
        <taxon>Tracheophyta</taxon>
        <taxon>Spermatophyta</taxon>
        <taxon>Magnoliopsida</taxon>
        <taxon>Liliopsida</taxon>
        <taxon>Poales</taxon>
        <taxon>Poaceae</taxon>
        <taxon>BOP clade</taxon>
        <taxon>Oryzoideae</taxon>
        <taxon>Oryzeae</taxon>
        <taxon>Zizaniinae</taxon>
        <taxon>Zizania</taxon>
    </lineage>
</organism>
<dbReference type="GO" id="GO:0003729">
    <property type="term" value="F:mRNA binding"/>
    <property type="evidence" value="ECO:0007669"/>
    <property type="project" value="TreeGrafter"/>
</dbReference>
<dbReference type="Proteomes" id="UP000729402">
    <property type="component" value="Unassembled WGS sequence"/>
</dbReference>
<reference evidence="5" key="1">
    <citation type="journal article" date="2021" name="bioRxiv">
        <title>Whole Genome Assembly and Annotation of Northern Wild Rice, Zizania palustris L., Supports a Whole Genome Duplication in the Zizania Genus.</title>
        <authorList>
            <person name="Haas M."/>
            <person name="Kono T."/>
            <person name="Macchietto M."/>
            <person name="Millas R."/>
            <person name="McGilp L."/>
            <person name="Shao M."/>
            <person name="Duquette J."/>
            <person name="Hirsch C.N."/>
            <person name="Kimball J."/>
        </authorList>
    </citation>
    <scope>NUCLEOTIDE SEQUENCE</scope>
    <source>
        <tissue evidence="5">Fresh leaf tissue</tissue>
    </source>
</reference>
<evidence type="ECO:0000256" key="2">
    <source>
        <dbReference type="PROSITE-ProRule" id="PRU00176"/>
    </source>
</evidence>
<dbReference type="AlphaFoldDB" id="A0A8J5X3A5"/>
<name>A0A8J5X3A5_ZIZPA</name>
<protein>
    <recommendedName>
        <fullName evidence="4">RRM domain-containing protein</fullName>
    </recommendedName>
</protein>
<comment type="caution">
    <text evidence="5">The sequence shown here is derived from an EMBL/GenBank/DDBJ whole genome shotgun (WGS) entry which is preliminary data.</text>
</comment>
<feature type="compositionally biased region" description="Basic residues" evidence="3">
    <location>
        <begin position="35"/>
        <end position="51"/>
    </location>
</feature>
<dbReference type="EMBL" id="JAAALK010000079">
    <property type="protein sequence ID" value="KAG8100699.1"/>
    <property type="molecule type" value="Genomic_DNA"/>
</dbReference>
<dbReference type="InterPro" id="IPR000504">
    <property type="entry name" value="RRM_dom"/>
</dbReference>
<dbReference type="OrthoDB" id="439808at2759"/>
<dbReference type="PANTHER" id="PTHR48025">
    <property type="entry name" value="OS02G0815200 PROTEIN"/>
    <property type="match status" value="1"/>
</dbReference>
<dbReference type="PROSITE" id="PS50102">
    <property type="entry name" value="RRM"/>
    <property type="match status" value="1"/>
</dbReference>
<dbReference type="SMART" id="SM00360">
    <property type="entry name" value="RRM"/>
    <property type="match status" value="1"/>
</dbReference>
<keyword evidence="6" id="KW-1185">Reference proteome</keyword>
<accession>A0A8J5X3A5</accession>
<evidence type="ECO:0000256" key="3">
    <source>
        <dbReference type="SAM" id="MobiDB-lite"/>
    </source>
</evidence>
<evidence type="ECO:0000259" key="4">
    <source>
        <dbReference type="PROSITE" id="PS50102"/>
    </source>
</evidence>
<evidence type="ECO:0000313" key="6">
    <source>
        <dbReference type="Proteomes" id="UP000729402"/>
    </source>
</evidence>
<dbReference type="InterPro" id="IPR050502">
    <property type="entry name" value="Euk_RNA-bind_prot"/>
</dbReference>
<dbReference type="GO" id="GO:0009535">
    <property type="term" value="C:chloroplast thylakoid membrane"/>
    <property type="evidence" value="ECO:0007669"/>
    <property type="project" value="TreeGrafter"/>
</dbReference>
<evidence type="ECO:0000313" key="5">
    <source>
        <dbReference type="EMBL" id="KAG8100699.1"/>
    </source>
</evidence>
<feature type="region of interest" description="Disordered" evidence="3">
    <location>
        <begin position="14"/>
        <end position="51"/>
    </location>
</feature>
<evidence type="ECO:0000256" key="1">
    <source>
        <dbReference type="ARBA" id="ARBA00022884"/>
    </source>
</evidence>
<proteinExistence type="predicted"/>
<reference evidence="5" key="2">
    <citation type="submission" date="2021-02" db="EMBL/GenBank/DDBJ databases">
        <authorList>
            <person name="Kimball J.A."/>
            <person name="Haas M.W."/>
            <person name="Macchietto M."/>
            <person name="Kono T."/>
            <person name="Duquette J."/>
            <person name="Shao M."/>
        </authorList>
    </citation>
    <scope>NUCLEOTIDE SEQUENCE</scope>
    <source>
        <tissue evidence="5">Fresh leaf tissue</tissue>
    </source>
</reference>
<keyword evidence="1 2" id="KW-0694">RNA-binding</keyword>
<dbReference type="GO" id="GO:1901259">
    <property type="term" value="P:chloroplast rRNA processing"/>
    <property type="evidence" value="ECO:0007669"/>
    <property type="project" value="TreeGrafter"/>
</dbReference>
<gene>
    <name evidence="5" type="ORF">GUJ93_ZPchr0013g35929</name>
</gene>
<feature type="domain" description="RRM" evidence="4">
    <location>
        <begin position="74"/>
        <end position="178"/>
    </location>
</feature>
<sequence>MGVAASFCFQPPPPPPPLVRSSLLKGKNMPERRERRLKGRSTWRSKTKRRRLQPRYRRLAVTTLQLSKKRLLPGRLFVGNLPFSMTSSELSLAFSEAGSVENVQVPDTRNQIEIQNLIELPQFLSRILVRWLTPVQIIYDKVTDQSRGFVFVTMATAEAAAKAIQMFDGAVNFSQQLRQFFSILQNWPLGQ</sequence>